<gene>
    <name evidence="3" type="ORF">OXIME_000852</name>
</gene>
<dbReference type="EMBL" id="CP133772">
    <property type="protein sequence ID" value="WYY00287.1"/>
    <property type="molecule type" value="Genomic_DNA"/>
</dbReference>
<organism evidence="3 4">
    <name type="scientific">Oxyplasma meridianum</name>
    <dbReference type="NCBI Taxonomy" id="3073602"/>
    <lineage>
        <taxon>Archaea</taxon>
        <taxon>Methanobacteriati</taxon>
        <taxon>Thermoplasmatota</taxon>
        <taxon>Thermoplasmata</taxon>
        <taxon>Thermoplasmatales</taxon>
        <taxon>Thermoplasmataceae</taxon>
        <taxon>Oxyplasma</taxon>
    </lineage>
</organism>
<keyword evidence="4" id="KW-1185">Reference proteome</keyword>
<dbReference type="GeneID" id="95967587"/>
<dbReference type="Proteomes" id="UP001451606">
    <property type="component" value="Chromosome"/>
</dbReference>
<dbReference type="SUPFAM" id="SSF51338">
    <property type="entry name" value="Composite domain of metallo-dependent hydrolases"/>
    <property type="match status" value="1"/>
</dbReference>
<dbReference type="GO" id="GO:0016810">
    <property type="term" value="F:hydrolase activity, acting on carbon-nitrogen (but not peptide) bonds"/>
    <property type="evidence" value="ECO:0007669"/>
    <property type="project" value="InterPro"/>
</dbReference>
<dbReference type="Gene3D" id="2.30.40.10">
    <property type="entry name" value="Urease, subunit C, domain 1"/>
    <property type="match status" value="1"/>
</dbReference>
<dbReference type="InterPro" id="IPR011059">
    <property type="entry name" value="Metal-dep_hydrolase_composite"/>
</dbReference>
<dbReference type="RefSeq" id="WP_393970628.1">
    <property type="nucleotide sequence ID" value="NZ_CP133772.1"/>
</dbReference>
<dbReference type="PANTHER" id="PTHR43794">
    <property type="entry name" value="AMINOHYDROLASE SSNA-RELATED"/>
    <property type="match status" value="1"/>
</dbReference>
<evidence type="ECO:0000256" key="1">
    <source>
        <dbReference type="ARBA" id="ARBA00022801"/>
    </source>
</evidence>
<feature type="domain" description="Amidohydrolase-related" evidence="2">
    <location>
        <begin position="52"/>
        <end position="401"/>
    </location>
</feature>
<dbReference type="AlphaFoldDB" id="A0AAX4NHE6"/>
<dbReference type="InterPro" id="IPR050287">
    <property type="entry name" value="MTA/SAH_deaminase"/>
</dbReference>
<dbReference type="SUPFAM" id="SSF51556">
    <property type="entry name" value="Metallo-dependent hydrolases"/>
    <property type="match status" value="1"/>
</dbReference>
<dbReference type="NCBIfam" id="NF004995">
    <property type="entry name" value="PRK06380.1"/>
    <property type="match status" value="1"/>
</dbReference>
<accession>A0AAX4NHE6</accession>
<name>A0AAX4NHE6_9ARCH</name>
<reference evidence="3 4" key="1">
    <citation type="submission" date="2023-09" db="EMBL/GenBank/DDBJ databases">
        <authorList>
            <person name="Golyshina O.V."/>
            <person name="Lunev E.A."/>
            <person name="Bargiela R."/>
            <person name="Gaines M.C."/>
            <person name="Daum B."/>
            <person name="Bale N.J."/>
            <person name="Koenen M."/>
            <person name="Sinninghe Damst J.S."/>
            <person name="Yakimov M."/>
            <person name="Golyshin P.N."/>
        </authorList>
    </citation>
    <scope>NUCLEOTIDE SEQUENCE [LARGE SCALE GENOMIC DNA]</scope>
    <source>
        <strain evidence="3 4">M1</strain>
    </source>
</reference>
<dbReference type="PANTHER" id="PTHR43794:SF11">
    <property type="entry name" value="AMIDOHYDROLASE-RELATED DOMAIN-CONTAINING PROTEIN"/>
    <property type="match status" value="1"/>
</dbReference>
<dbReference type="Gene3D" id="3.20.20.140">
    <property type="entry name" value="Metal-dependent hydrolases"/>
    <property type="match status" value="1"/>
</dbReference>
<dbReference type="CDD" id="cd01298">
    <property type="entry name" value="ATZ_TRZ_like"/>
    <property type="match status" value="1"/>
</dbReference>
<dbReference type="KEGG" id="omr:OXIME_000852"/>
<keyword evidence="1" id="KW-0378">Hydrolase</keyword>
<sequence>MQSTLIRDAIIVTQNSKREVRRGNILIKGNIISQVGETSHDADMTIDAGKNIILPGFINTHCHVAMSHLKNRLDDVPLQKFLDMTFKLDSGRTAEGLYNSSMLGISEMINNGITSFADLYYSEDIIARAVMDSGIRGYLSWVTLDRKYTTQEGDTVDNAEKFIKEFTGKDRITPSVGIQGIYVAGDDIYSSVSELAKRHGTIIHTHLAETREEVYNFVKTHNGKRPIEHLSDIGFLTENVLAAHTVWATLREVKLIAKAGTKVSWNSVSNFKLGVGGVPPIPEMMTNGVTISMGTDSNGSNNSLNMLEAMKFSALSVKNERWNPSLLKAQEILDMATVNGARSLGDETIGSIETGKKADIIMVDSTMPNIFPVTEENAVNSIVYSANPSNIKMVMVDGKILKGVGKDFPVDGRTMKDKIFT</sequence>
<evidence type="ECO:0000259" key="2">
    <source>
        <dbReference type="Pfam" id="PF01979"/>
    </source>
</evidence>
<evidence type="ECO:0000313" key="3">
    <source>
        <dbReference type="EMBL" id="WYY00287.1"/>
    </source>
</evidence>
<protein>
    <submittedName>
        <fullName evidence="3">Amidohydrolase family protein</fullName>
    </submittedName>
</protein>
<dbReference type="Pfam" id="PF01979">
    <property type="entry name" value="Amidohydro_1"/>
    <property type="match status" value="1"/>
</dbReference>
<dbReference type="InterPro" id="IPR006680">
    <property type="entry name" value="Amidohydro-rel"/>
</dbReference>
<dbReference type="InterPro" id="IPR032466">
    <property type="entry name" value="Metal_Hydrolase"/>
</dbReference>
<evidence type="ECO:0000313" key="4">
    <source>
        <dbReference type="Proteomes" id="UP001451606"/>
    </source>
</evidence>
<proteinExistence type="predicted"/>